<dbReference type="Gene3D" id="2.40.50.580">
    <property type="match status" value="1"/>
</dbReference>
<protein>
    <recommendedName>
        <fullName evidence="1">Sugar fermentation stimulation protein homolog</fullName>
    </recommendedName>
</protein>
<evidence type="ECO:0000256" key="1">
    <source>
        <dbReference type="HAMAP-Rule" id="MF_00095"/>
    </source>
</evidence>
<keyword evidence="5" id="KW-1185">Reference proteome</keyword>
<evidence type="ECO:0000259" key="3">
    <source>
        <dbReference type="Pfam" id="PF17746"/>
    </source>
</evidence>
<dbReference type="EMBL" id="AFOC01000040">
    <property type="protein sequence ID" value="EGV51359.1"/>
    <property type="molecule type" value="Genomic_DNA"/>
</dbReference>
<dbReference type="PANTHER" id="PTHR30545:SF2">
    <property type="entry name" value="SUGAR FERMENTATION STIMULATION PROTEIN A"/>
    <property type="match status" value="1"/>
</dbReference>
<accession>G2DDF8</accession>
<dbReference type="Proteomes" id="UP000004491">
    <property type="component" value="Unassembled WGS sequence"/>
</dbReference>
<dbReference type="HAMAP" id="MF_00095">
    <property type="entry name" value="SfsA"/>
    <property type="match status" value="1"/>
</dbReference>
<sequence length="237" mass="26325">MMELPPLVSGRIEKRYKRFLADVELEDGRQVTAHCPNTGSMLGCWRPGAAVQLSHSDNPRRKLEWTLERVEMGGGWIGVHTGRTNPVIEEAVRAGLIDSLAGYARVERERVFEVPGEPRSRFDLFLAQGPRADAWVEVKNVTLLEGASLLFPDAVTERGRKHLRMLAEACRRGYRGVMVYAINRPEGTVFSPAEQIDPNYAETLRRVVAEAGVELVAVRIAHGVQSMSVAETVPIVL</sequence>
<comment type="caution">
    <text evidence="4">The sequence shown here is derived from an EMBL/GenBank/DDBJ whole genome shotgun (WGS) entry which is preliminary data.</text>
</comment>
<dbReference type="InterPro" id="IPR041465">
    <property type="entry name" value="SfsA_N"/>
</dbReference>
<gene>
    <name evidence="1 4" type="primary">sfsA</name>
    <name evidence="4" type="ORF">Rifp1Sym_bm00200</name>
</gene>
<dbReference type="Pfam" id="PF03749">
    <property type="entry name" value="SfsA"/>
    <property type="match status" value="1"/>
</dbReference>
<comment type="similarity">
    <text evidence="1">Belongs to the SfsA family.</text>
</comment>
<dbReference type="Gene3D" id="3.40.1350.60">
    <property type="match status" value="1"/>
</dbReference>
<dbReference type="PANTHER" id="PTHR30545">
    <property type="entry name" value="SUGAR FERMENTATION STIMULATION PROTEIN A"/>
    <property type="match status" value="1"/>
</dbReference>
<reference evidence="4" key="1">
    <citation type="journal article" date="2011" name="ISME J.">
        <title>The endosymbionts of the deep-sea tubeworms Riftia pachyptila and Tevnia jerichonana share an identical physiology as revealed by proteogenomic analyses.</title>
        <authorList>
            <person name="Gardebrecht A."/>
            <person name="Markert S."/>
            <person name="Felbeck H."/>
            <person name="Thuermer A."/>
            <person name="Albrecht D."/>
            <person name="Wollherr A."/>
            <person name="Kabisch J."/>
            <person name="Lehmann R."/>
            <person name="Daniel R."/>
            <person name="Liesegang H."/>
            <person name="Hecker M."/>
            <person name="Sievert S.M."/>
            <person name="Schweder T."/>
        </authorList>
    </citation>
    <scope>NUCLEOTIDE SEQUENCE [LARGE SCALE GENOMIC DNA]</scope>
</reference>
<evidence type="ECO:0000313" key="4">
    <source>
        <dbReference type="EMBL" id="EGV51359.1"/>
    </source>
</evidence>
<dbReference type="GO" id="GO:0003677">
    <property type="term" value="F:DNA binding"/>
    <property type="evidence" value="ECO:0007669"/>
    <property type="project" value="InterPro"/>
</dbReference>
<dbReference type="Pfam" id="PF17746">
    <property type="entry name" value="SfsA_N"/>
    <property type="match status" value="1"/>
</dbReference>
<proteinExistence type="inferred from homology"/>
<dbReference type="InterPro" id="IPR005224">
    <property type="entry name" value="SfsA"/>
</dbReference>
<dbReference type="InterPro" id="IPR040452">
    <property type="entry name" value="SfsA_C"/>
</dbReference>
<dbReference type="CDD" id="cd22359">
    <property type="entry name" value="SfsA-like_bacterial"/>
    <property type="match status" value="1"/>
</dbReference>
<dbReference type="AlphaFoldDB" id="G2DDF8"/>
<dbReference type="PATRIC" id="fig|1048808.3.peg.1639"/>
<evidence type="ECO:0000313" key="5">
    <source>
        <dbReference type="Proteomes" id="UP000004491"/>
    </source>
</evidence>
<feature type="domain" description="Sugar fermentation stimulation protein C-terminal" evidence="2">
    <location>
        <begin position="83"/>
        <end position="221"/>
    </location>
</feature>
<dbReference type="NCBIfam" id="TIGR00230">
    <property type="entry name" value="sfsA"/>
    <property type="match status" value="1"/>
</dbReference>
<feature type="domain" description="SfsA N-terminal OB" evidence="3">
    <location>
        <begin position="14"/>
        <end position="79"/>
    </location>
</feature>
<evidence type="ECO:0000259" key="2">
    <source>
        <dbReference type="Pfam" id="PF03749"/>
    </source>
</evidence>
<organism evidence="4 5">
    <name type="scientific">endosymbiont of Riftia pachyptila</name>
    <name type="common">vent Ph05</name>
    <dbReference type="NCBI Taxonomy" id="1048808"/>
    <lineage>
        <taxon>Bacteria</taxon>
        <taxon>Pseudomonadati</taxon>
        <taxon>Pseudomonadota</taxon>
        <taxon>Gammaproteobacteria</taxon>
        <taxon>sulfur-oxidizing symbionts</taxon>
    </lineage>
</organism>
<name>G2DDF8_9GAMM</name>